<dbReference type="OrthoDB" id="285056at2"/>
<organism evidence="1 2">
    <name type="scientific">Deinococcus indicus</name>
    <dbReference type="NCBI Taxonomy" id="223556"/>
    <lineage>
        <taxon>Bacteria</taxon>
        <taxon>Thermotogati</taxon>
        <taxon>Deinococcota</taxon>
        <taxon>Deinococci</taxon>
        <taxon>Deinococcales</taxon>
        <taxon>Deinococcaceae</taxon>
        <taxon>Deinococcus</taxon>
    </lineage>
</organism>
<evidence type="ECO:0000313" key="2">
    <source>
        <dbReference type="Proteomes" id="UP000197208"/>
    </source>
</evidence>
<dbReference type="Proteomes" id="UP000197208">
    <property type="component" value="Unassembled WGS sequence"/>
</dbReference>
<name>A0A246BTG2_9DEIO</name>
<comment type="caution">
    <text evidence="1">The sequence shown here is derived from an EMBL/GenBank/DDBJ whole genome shotgun (WGS) entry which is preliminary data.</text>
</comment>
<keyword evidence="2" id="KW-1185">Reference proteome</keyword>
<dbReference type="EMBL" id="NHMK01000003">
    <property type="protein sequence ID" value="OWL98961.1"/>
    <property type="molecule type" value="Genomic_DNA"/>
</dbReference>
<reference evidence="1 2" key="1">
    <citation type="submission" date="2017-05" db="EMBL/GenBank/DDBJ databases">
        <title>De novo genome assembly of Deniococcus indicus strain DR1.</title>
        <authorList>
            <person name="Chauhan D."/>
            <person name="Yennamalli R.M."/>
            <person name="Priyadarshini R."/>
        </authorList>
    </citation>
    <scope>NUCLEOTIDE SEQUENCE [LARGE SCALE GENOMIC DNA]</scope>
    <source>
        <strain evidence="1 2">DR1</strain>
    </source>
</reference>
<dbReference type="AlphaFoldDB" id="A0A246BTG2"/>
<accession>A0A246BTG2</accession>
<evidence type="ECO:0000313" key="1">
    <source>
        <dbReference type="EMBL" id="OWL98961.1"/>
    </source>
</evidence>
<protein>
    <submittedName>
        <fullName evidence="1">Uncharacterized protein</fullName>
    </submittedName>
</protein>
<dbReference type="RefSeq" id="WP_088246654.1">
    <property type="nucleotide sequence ID" value="NZ_NHMK01000003.1"/>
</dbReference>
<gene>
    <name evidence="1" type="ORF">CBQ26_00445</name>
</gene>
<sequence length="264" mass="29145">MPLLEVGQRYHPNVSVWPEGLHVFGLSAQRMEVMVALGGVTDAEAAAFRDTTRPFEVGLASHGSVVILLARMPGVMDWSDAPYDARLMPADERGLPVIGHTLIQWLLVDAKTGILRGIRSATVTPQFTAQLHELLEGQAARPFRRATYDADVAAYQQRFTAQALVRRAWITEQAGITVPVTESMREAQADIADTLGLHDLIADERIREVVAEAIGRGEAHLEERDGEAWYVDPGFGPDVPVRLLGYDEDLGMVDRRQFPEKPKA</sequence>
<proteinExistence type="predicted"/>